<proteinExistence type="predicted"/>
<protein>
    <submittedName>
        <fullName evidence="1">Uncharacterized protein</fullName>
    </submittedName>
</protein>
<name>A0A8S3CB50_9BILA</name>
<organism evidence="1 2">
    <name type="scientific">Rotaria magnacalcarata</name>
    <dbReference type="NCBI Taxonomy" id="392030"/>
    <lineage>
        <taxon>Eukaryota</taxon>
        <taxon>Metazoa</taxon>
        <taxon>Spiralia</taxon>
        <taxon>Gnathifera</taxon>
        <taxon>Rotifera</taxon>
        <taxon>Eurotatoria</taxon>
        <taxon>Bdelloidea</taxon>
        <taxon>Philodinida</taxon>
        <taxon>Philodinidae</taxon>
        <taxon>Rotaria</taxon>
    </lineage>
</organism>
<accession>A0A8S3CB50</accession>
<reference evidence="1" key="1">
    <citation type="submission" date="2021-02" db="EMBL/GenBank/DDBJ databases">
        <authorList>
            <person name="Nowell W R."/>
        </authorList>
    </citation>
    <scope>NUCLEOTIDE SEQUENCE</scope>
</reference>
<feature type="non-terminal residue" evidence="1">
    <location>
        <position position="79"/>
    </location>
</feature>
<evidence type="ECO:0000313" key="2">
    <source>
        <dbReference type="Proteomes" id="UP000676336"/>
    </source>
</evidence>
<evidence type="ECO:0000313" key="1">
    <source>
        <dbReference type="EMBL" id="CAF4860578.1"/>
    </source>
</evidence>
<gene>
    <name evidence="1" type="ORF">SMN809_LOCUS49835</name>
</gene>
<comment type="caution">
    <text evidence="1">The sequence shown here is derived from an EMBL/GenBank/DDBJ whole genome shotgun (WGS) entry which is preliminary data.</text>
</comment>
<sequence>MATNKSSPPHYYQISAAINSTKPVSKSSESLTNIEYQSAKQINKSSKMKKSQTVLNGFETKIVPSPPSILNSTSVLRRR</sequence>
<dbReference type="EMBL" id="CAJOBI010163525">
    <property type="protein sequence ID" value="CAF4860578.1"/>
    <property type="molecule type" value="Genomic_DNA"/>
</dbReference>
<dbReference type="AlphaFoldDB" id="A0A8S3CB50"/>
<dbReference type="Proteomes" id="UP000676336">
    <property type="component" value="Unassembled WGS sequence"/>
</dbReference>